<sequence>MRWAVIVFPGSNADTEMYHAIKDVLDGDVSYVWHEETSLEGFDAVLLPGGFSYGDYLRSGAIAQFSPIMSEVVRFAEEGAPVLGVCNGFQILLEIGLLPGAMRRNQQLTFLCKHVELIVENNQTGFTSGYEAGEKITVPVAHGDGNYYCDDKTLGKLKENGQIVFTYAKNINGSIENIAGITNERGNVLGMMPHPERAVHTLLGSADGAKLFESMEREWRERDVIRT</sequence>
<dbReference type="NCBIfam" id="NF002957">
    <property type="entry name" value="PRK03619.1"/>
    <property type="match status" value="1"/>
</dbReference>
<evidence type="ECO:0000256" key="7">
    <source>
        <dbReference type="ARBA" id="ARBA00022962"/>
    </source>
</evidence>
<evidence type="ECO:0000256" key="3">
    <source>
        <dbReference type="ARBA" id="ARBA00022741"/>
    </source>
</evidence>
<accession>A0A840QMF7</accession>
<name>A0A840QMF7_9BACI</name>
<keyword evidence="3 8" id="KW-0547">Nucleotide-binding</keyword>
<dbReference type="HAMAP" id="MF_00421">
    <property type="entry name" value="PurQ"/>
    <property type="match status" value="1"/>
</dbReference>
<dbReference type="UniPathway" id="UPA00074">
    <property type="reaction ID" value="UER00128"/>
</dbReference>
<dbReference type="GO" id="GO:0006189">
    <property type="term" value="P:'de novo' IMP biosynthetic process"/>
    <property type="evidence" value="ECO:0007669"/>
    <property type="project" value="UniProtKB-UniRule"/>
</dbReference>
<dbReference type="Gene3D" id="3.40.50.880">
    <property type="match status" value="1"/>
</dbReference>
<keyword evidence="2 8" id="KW-0436">Ligase</keyword>
<comment type="subcellular location">
    <subcellularLocation>
        <location evidence="8">Cytoplasm</location>
    </subcellularLocation>
</comment>
<dbReference type="CDD" id="cd01740">
    <property type="entry name" value="GATase1_FGAR_AT"/>
    <property type="match status" value="1"/>
</dbReference>
<reference evidence="9 10" key="1">
    <citation type="submission" date="2020-08" db="EMBL/GenBank/DDBJ databases">
        <title>Genomic Encyclopedia of Type Strains, Phase IV (KMG-IV): sequencing the most valuable type-strain genomes for metagenomic binning, comparative biology and taxonomic classification.</title>
        <authorList>
            <person name="Goeker M."/>
        </authorList>
    </citation>
    <scope>NUCLEOTIDE SEQUENCE [LARGE SCALE GENOMIC DNA]</scope>
    <source>
        <strain evidence="9 10">DSM 24696</strain>
    </source>
</reference>
<dbReference type="NCBIfam" id="TIGR01737">
    <property type="entry name" value="FGAM_synth_I"/>
    <property type="match status" value="1"/>
</dbReference>
<keyword evidence="4 8" id="KW-0658">Purine biosynthesis</keyword>
<evidence type="ECO:0000313" key="9">
    <source>
        <dbReference type="EMBL" id="MBB5172562.1"/>
    </source>
</evidence>
<dbReference type="EMBL" id="JACHHB010000002">
    <property type="protein sequence ID" value="MBB5172562.1"/>
    <property type="molecule type" value="Genomic_DNA"/>
</dbReference>
<keyword evidence="1 8" id="KW-0963">Cytoplasm</keyword>
<dbReference type="GO" id="GO:0005737">
    <property type="term" value="C:cytoplasm"/>
    <property type="evidence" value="ECO:0007669"/>
    <property type="project" value="UniProtKB-SubCell"/>
</dbReference>
<dbReference type="SMART" id="SM01211">
    <property type="entry name" value="GATase_5"/>
    <property type="match status" value="1"/>
</dbReference>
<dbReference type="GO" id="GO:0004359">
    <property type="term" value="F:glutaminase activity"/>
    <property type="evidence" value="ECO:0007669"/>
    <property type="project" value="UniProtKB-EC"/>
</dbReference>
<dbReference type="GO" id="GO:0004642">
    <property type="term" value="F:phosphoribosylformylglycinamidine synthase activity"/>
    <property type="evidence" value="ECO:0007669"/>
    <property type="project" value="UniProtKB-UniRule"/>
</dbReference>
<dbReference type="GO" id="GO:0005524">
    <property type="term" value="F:ATP binding"/>
    <property type="evidence" value="ECO:0007669"/>
    <property type="project" value="UniProtKB-KW"/>
</dbReference>
<dbReference type="InterPro" id="IPR029062">
    <property type="entry name" value="Class_I_gatase-like"/>
</dbReference>
<dbReference type="AlphaFoldDB" id="A0A840QMF7"/>
<dbReference type="RefSeq" id="WP_184663012.1">
    <property type="nucleotide sequence ID" value="NZ_JACHHB010000002.1"/>
</dbReference>
<dbReference type="FunFam" id="3.40.50.880:FF:000019">
    <property type="entry name" value="Phosphoribosylformylglycinamidine synthase subunit PurQ"/>
    <property type="match status" value="1"/>
</dbReference>
<dbReference type="Pfam" id="PF13507">
    <property type="entry name" value="GATase_5"/>
    <property type="match status" value="1"/>
</dbReference>
<evidence type="ECO:0000256" key="4">
    <source>
        <dbReference type="ARBA" id="ARBA00022755"/>
    </source>
</evidence>
<dbReference type="PANTHER" id="PTHR47552">
    <property type="entry name" value="PHOSPHORIBOSYLFORMYLGLYCINAMIDINE SYNTHASE SUBUNIT PURQ"/>
    <property type="match status" value="1"/>
</dbReference>
<dbReference type="SUPFAM" id="SSF52317">
    <property type="entry name" value="Class I glutamine amidotransferase-like"/>
    <property type="match status" value="1"/>
</dbReference>
<organism evidence="9 10">
    <name type="scientific">Texcoconibacillus texcoconensis</name>
    <dbReference type="NCBI Taxonomy" id="1095777"/>
    <lineage>
        <taxon>Bacteria</taxon>
        <taxon>Bacillati</taxon>
        <taxon>Bacillota</taxon>
        <taxon>Bacilli</taxon>
        <taxon>Bacillales</taxon>
        <taxon>Bacillaceae</taxon>
        <taxon>Texcoconibacillus</taxon>
    </lineage>
</organism>
<comment type="function">
    <text evidence="8">Part of the phosphoribosylformylglycinamidine synthase complex involved in the purines biosynthetic pathway. Catalyzes the ATP-dependent conversion of formylglycinamide ribonucleotide (FGAR) and glutamine to yield formylglycinamidine ribonucleotide (FGAM) and glutamate. The FGAM synthase complex is composed of three subunits. PurQ produces an ammonia molecule by converting glutamine to glutamate. PurL transfers the ammonia molecule to FGAR to form FGAM in an ATP-dependent manner. PurS interacts with PurQ and PurL and is thought to assist in the transfer of the ammonia molecule from PurQ to PurL.</text>
</comment>
<comment type="pathway">
    <text evidence="8">Purine metabolism; IMP biosynthesis via de novo pathway; 5-amino-1-(5-phospho-D-ribosyl)imidazole from N(2)-formyl-N(1)-(5-phospho-D-ribosyl)glycinamide: step 1/2.</text>
</comment>
<comment type="caution">
    <text evidence="9">The sequence shown here is derived from an EMBL/GenBank/DDBJ whole genome shotgun (WGS) entry which is preliminary data.</text>
</comment>
<protein>
    <recommendedName>
        <fullName evidence="8">Phosphoribosylformylglycinamidine synthase subunit PurQ</fullName>
        <shortName evidence="8">FGAM synthase</shortName>
        <ecNumber evidence="8">6.3.5.3</ecNumber>
    </recommendedName>
    <alternativeName>
        <fullName evidence="8">Formylglycinamide ribonucleotide amidotransferase subunit I</fullName>
        <shortName evidence="8">FGAR amidotransferase I</shortName>
        <shortName evidence="8">FGAR-AT I</shortName>
    </alternativeName>
    <alternativeName>
        <fullName evidence="8">Glutaminase PurQ</fullName>
        <ecNumber evidence="8">3.5.1.2</ecNumber>
    </alternativeName>
    <alternativeName>
        <fullName evidence="8">Phosphoribosylformylglycinamidine synthase subunit I</fullName>
    </alternativeName>
</protein>
<dbReference type="PIRSF" id="PIRSF001586">
    <property type="entry name" value="FGAM_synth_I"/>
    <property type="match status" value="1"/>
</dbReference>
<dbReference type="PANTHER" id="PTHR47552:SF1">
    <property type="entry name" value="PHOSPHORIBOSYLFORMYLGLYCINAMIDINE SYNTHASE SUBUNIT PURQ"/>
    <property type="match status" value="1"/>
</dbReference>
<dbReference type="EC" id="6.3.5.3" evidence="8"/>
<evidence type="ECO:0000256" key="8">
    <source>
        <dbReference type="HAMAP-Rule" id="MF_00421"/>
    </source>
</evidence>
<gene>
    <name evidence="8" type="primary">purQ</name>
    <name evidence="9" type="ORF">HNQ41_000706</name>
</gene>
<keyword evidence="10" id="KW-1185">Reference proteome</keyword>
<evidence type="ECO:0000256" key="5">
    <source>
        <dbReference type="ARBA" id="ARBA00022801"/>
    </source>
</evidence>
<dbReference type="InterPro" id="IPR010075">
    <property type="entry name" value="PRibForGlyAmidine_synth_PurQ"/>
</dbReference>
<dbReference type="EC" id="3.5.1.2" evidence="8"/>
<feature type="active site" description="Nucleophile" evidence="8">
    <location>
        <position position="86"/>
    </location>
</feature>
<evidence type="ECO:0000256" key="2">
    <source>
        <dbReference type="ARBA" id="ARBA00022598"/>
    </source>
</evidence>
<evidence type="ECO:0000313" key="10">
    <source>
        <dbReference type="Proteomes" id="UP000551878"/>
    </source>
</evidence>
<evidence type="ECO:0000256" key="1">
    <source>
        <dbReference type="ARBA" id="ARBA00022490"/>
    </source>
</evidence>
<proteinExistence type="inferred from homology"/>
<comment type="subunit">
    <text evidence="8">Part of the FGAM synthase complex composed of 1 PurL, 1 PurQ and 2 PurS subunits.</text>
</comment>
<keyword evidence="7 8" id="KW-0315">Glutamine amidotransferase</keyword>
<feature type="active site" evidence="8">
    <location>
        <position position="196"/>
    </location>
</feature>
<keyword evidence="6 8" id="KW-0067">ATP-binding</keyword>
<dbReference type="PROSITE" id="PS51273">
    <property type="entry name" value="GATASE_TYPE_1"/>
    <property type="match status" value="1"/>
</dbReference>
<comment type="catalytic activity">
    <reaction evidence="8">
        <text>N(2)-formyl-N(1)-(5-phospho-beta-D-ribosyl)glycinamide + L-glutamine + ATP + H2O = 2-formamido-N(1)-(5-O-phospho-beta-D-ribosyl)acetamidine + L-glutamate + ADP + phosphate + H(+)</text>
        <dbReference type="Rhea" id="RHEA:17129"/>
        <dbReference type="ChEBI" id="CHEBI:15377"/>
        <dbReference type="ChEBI" id="CHEBI:15378"/>
        <dbReference type="ChEBI" id="CHEBI:29985"/>
        <dbReference type="ChEBI" id="CHEBI:30616"/>
        <dbReference type="ChEBI" id="CHEBI:43474"/>
        <dbReference type="ChEBI" id="CHEBI:58359"/>
        <dbReference type="ChEBI" id="CHEBI:147286"/>
        <dbReference type="ChEBI" id="CHEBI:147287"/>
        <dbReference type="ChEBI" id="CHEBI:456216"/>
        <dbReference type="EC" id="6.3.5.3"/>
    </reaction>
</comment>
<comment type="catalytic activity">
    <reaction evidence="8">
        <text>L-glutamine + H2O = L-glutamate + NH4(+)</text>
        <dbReference type="Rhea" id="RHEA:15889"/>
        <dbReference type="ChEBI" id="CHEBI:15377"/>
        <dbReference type="ChEBI" id="CHEBI:28938"/>
        <dbReference type="ChEBI" id="CHEBI:29985"/>
        <dbReference type="ChEBI" id="CHEBI:58359"/>
        <dbReference type="EC" id="3.5.1.2"/>
    </reaction>
</comment>
<evidence type="ECO:0000256" key="6">
    <source>
        <dbReference type="ARBA" id="ARBA00022840"/>
    </source>
</evidence>
<feature type="active site" evidence="8">
    <location>
        <position position="194"/>
    </location>
</feature>
<dbReference type="Proteomes" id="UP000551878">
    <property type="component" value="Unassembled WGS sequence"/>
</dbReference>
<keyword evidence="5 8" id="KW-0378">Hydrolase</keyword>